<dbReference type="Proteomes" id="UP000053611">
    <property type="component" value="Unassembled WGS sequence"/>
</dbReference>
<comment type="pathway">
    <text evidence="2">Protein modification; protein glycosylation.</text>
</comment>
<keyword evidence="18" id="KW-1185">Reference proteome</keyword>
<feature type="transmembrane region" description="Helical" evidence="14">
    <location>
        <begin position="111"/>
        <end position="129"/>
    </location>
</feature>
<dbReference type="PANTHER" id="PTHR45919">
    <property type="entry name" value="GDP-MAN:MAN(3)GLCNAC(2)-PP-DOL ALPHA-1,2-MANNOSYLTRANSFERASE"/>
    <property type="match status" value="1"/>
</dbReference>
<feature type="transmembrane region" description="Helical" evidence="14">
    <location>
        <begin position="234"/>
        <end position="257"/>
    </location>
</feature>
<feature type="domain" description="ALG11 mannosyltransferase N-terminal" evidence="16">
    <location>
        <begin position="393"/>
        <end position="604"/>
    </location>
</feature>
<dbReference type="Pfam" id="PF15924">
    <property type="entry name" value="ALG11_N"/>
    <property type="match status" value="1"/>
</dbReference>
<keyword evidence="6 17" id="KW-0808">Transferase</keyword>
<evidence type="ECO:0000256" key="9">
    <source>
        <dbReference type="ARBA" id="ARBA00022989"/>
    </source>
</evidence>
<dbReference type="SUPFAM" id="SSF53756">
    <property type="entry name" value="UDP-Glycosyltransferase/glycogen phosphorylase"/>
    <property type="match status" value="1"/>
</dbReference>
<evidence type="ECO:0000256" key="1">
    <source>
        <dbReference type="ARBA" id="ARBA00004389"/>
    </source>
</evidence>
<dbReference type="InterPro" id="IPR031814">
    <property type="entry name" value="ALG11_N"/>
</dbReference>
<evidence type="ECO:0000256" key="14">
    <source>
        <dbReference type="SAM" id="Phobius"/>
    </source>
</evidence>
<keyword evidence="10 14" id="KW-0472">Membrane</keyword>
<proteinExistence type="predicted"/>
<evidence type="ECO:0000313" key="17">
    <source>
        <dbReference type="EMBL" id="KLT42372.1"/>
    </source>
</evidence>
<dbReference type="PANTHER" id="PTHR45919:SF1">
    <property type="entry name" value="GDP-MAN:MAN(3)GLCNAC(2)-PP-DOL ALPHA-1,2-MANNOSYLTRANSFERASE"/>
    <property type="match status" value="1"/>
</dbReference>
<protein>
    <recommendedName>
        <fullName evidence="4">GDP-Man:Man(3)GlcNAc(2)-PP-Dol alpha-1,2-mannosyltransferase</fullName>
        <ecNumber evidence="3">2.4.1.131</ecNumber>
    </recommendedName>
    <alternativeName>
        <fullName evidence="11">Asparagine-linked glycosylation protein 11</fullName>
    </alternativeName>
    <alternativeName>
        <fullName evidence="12">Glycolipid 2-alpha-mannosyltransferase</fullName>
    </alternativeName>
</protein>
<dbReference type="EC" id="2.4.1.131" evidence="3"/>
<dbReference type="STRING" id="879819.A0A0J0XMP7"/>
<evidence type="ECO:0000256" key="7">
    <source>
        <dbReference type="ARBA" id="ARBA00022692"/>
    </source>
</evidence>
<evidence type="ECO:0000256" key="2">
    <source>
        <dbReference type="ARBA" id="ARBA00004922"/>
    </source>
</evidence>
<dbReference type="GeneID" id="28983780"/>
<dbReference type="GO" id="GO:0005789">
    <property type="term" value="C:endoplasmic reticulum membrane"/>
    <property type="evidence" value="ECO:0007669"/>
    <property type="project" value="UniProtKB-SubCell"/>
</dbReference>
<dbReference type="OrthoDB" id="2276068at2759"/>
<keyword evidence="8" id="KW-0256">Endoplasmic reticulum</keyword>
<evidence type="ECO:0000259" key="15">
    <source>
        <dbReference type="Pfam" id="PF00534"/>
    </source>
</evidence>
<keyword evidence="5" id="KW-0328">Glycosyltransferase</keyword>
<evidence type="ECO:0000259" key="16">
    <source>
        <dbReference type="Pfam" id="PF15924"/>
    </source>
</evidence>
<dbReference type="EMBL" id="KQ087206">
    <property type="protein sequence ID" value="KLT42372.1"/>
    <property type="molecule type" value="Genomic_DNA"/>
</dbReference>
<dbReference type="RefSeq" id="XP_018278863.1">
    <property type="nucleotide sequence ID" value="XM_018423177.1"/>
</dbReference>
<evidence type="ECO:0000256" key="8">
    <source>
        <dbReference type="ARBA" id="ARBA00022824"/>
    </source>
</evidence>
<dbReference type="Gene3D" id="3.40.50.2000">
    <property type="entry name" value="Glycogen Phosphorylase B"/>
    <property type="match status" value="1"/>
</dbReference>
<evidence type="ECO:0000256" key="3">
    <source>
        <dbReference type="ARBA" id="ARBA00012645"/>
    </source>
</evidence>
<feature type="transmembrane region" description="Helical" evidence="14">
    <location>
        <begin position="330"/>
        <end position="352"/>
    </location>
</feature>
<evidence type="ECO:0000256" key="5">
    <source>
        <dbReference type="ARBA" id="ARBA00022676"/>
    </source>
</evidence>
<name>A0A0J0XMP7_9TREE</name>
<sequence>MAGEFSTEVLVNYAILYGYFAIILACFAAVIASILDQRPSKEKVLSGRPFLFIRCAVGGLLSTWYFMILFMKWSYTNYISVRPGATAGDWLVNTSLFAQAWRAVCVGAPNWWWSSWICTAAIFFAAIIWSETFRRGIKYPAVYMILGQLVAISVAVALFLTAVYLHEPIPGRKPRAPLMLCFLLISAQVGMFILPELADQPAFVHVLGFIHGAVVIPLFFIPKNGRNESGSLPFGGLYVLLTVLAAIIHTLTTIRVLDMLPAAKWLPQYLYKIFLSHPAQGSVSFDVVWVAIILVSWWIAKGSTVSIIAKFALLTAVGGVAAARHYGVNWYLLGSFVPIFALLLVAGAAFGLSNVRSRNDEKRAAVLDKLGIKEQGVIPGTTKEPPSIAKKRLIVGFWHPYCNAGGGGERVLWTAIAWLQRVHPRVIVLVYSGDFPAASKEQIIAKVNERFSIKLSPATLVFVPLPSRHLISDDYWRRFTLLGQSVGSVMLAWEGLCGRDGLWGDIFIDSMGYAFTLPLVRLLAGRDIAIGSYTHYPTVSSDMVKRVRERVAGVENGGASKSASRTWAKLVYYRMFTSLYRVALLFSQHIMTNSSWTQAHIQSLLNDGRHSLLASLLLMDDASRNAGDTARVCEVVYPPCDTTELSKLGNLDSRKRELVSLAQFRPEKDQAKQLHALSILFEKHPEYKTGAGRVHLTLMGGCRDAADEARVEDLGKLAKKLGIQEQVTFLVNAPYPEIVAKLGSASVGLNTMQDEHFGINVVEFMAAGLIPVVHASAGPLLDIVVPHDGIKTGFHATDAESFADAIHEALSLPQQHEMAMRRAARALARDKFSEAAFERAFSRGWGRLVRAAAGSGAETGNDQVEGEVGGLLQVPGKQ</sequence>
<feature type="transmembrane region" description="Helical" evidence="14">
    <location>
        <begin position="278"/>
        <end position="299"/>
    </location>
</feature>
<dbReference type="InterPro" id="IPR038013">
    <property type="entry name" value="ALG11"/>
</dbReference>
<feature type="transmembrane region" description="Helical" evidence="14">
    <location>
        <begin position="176"/>
        <end position="195"/>
    </location>
</feature>
<keyword evidence="7 14" id="KW-0812">Transmembrane</keyword>
<feature type="transmembrane region" description="Helical" evidence="14">
    <location>
        <begin position="141"/>
        <end position="164"/>
    </location>
</feature>
<evidence type="ECO:0000256" key="4">
    <source>
        <dbReference type="ARBA" id="ARBA00022018"/>
    </source>
</evidence>
<reference evidence="17 18" key="1">
    <citation type="submission" date="2015-03" db="EMBL/GenBank/DDBJ databases">
        <title>Genomics and transcriptomics of the oil-accumulating basidiomycete yeast T. oleaginosus allow insights into substrate utilization and the diverse evolutionary trajectories of mating systems in fungi.</title>
        <authorList>
            <consortium name="DOE Joint Genome Institute"/>
            <person name="Kourist R."/>
            <person name="Kracht O."/>
            <person name="Bracharz F."/>
            <person name="Lipzen A."/>
            <person name="Nolan M."/>
            <person name="Ohm R."/>
            <person name="Grigoriev I."/>
            <person name="Sun S."/>
            <person name="Heitman J."/>
            <person name="Bruck T."/>
            <person name="Nowrousian M."/>
        </authorList>
    </citation>
    <scope>NUCLEOTIDE SEQUENCE [LARGE SCALE GENOMIC DNA]</scope>
    <source>
        <strain evidence="17 18">IBC0246</strain>
    </source>
</reference>
<evidence type="ECO:0000256" key="12">
    <source>
        <dbReference type="ARBA" id="ARBA00032515"/>
    </source>
</evidence>
<organism evidence="17 18">
    <name type="scientific">Cutaneotrichosporon oleaginosum</name>
    <dbReference type="NCBI Taxonomy" id="879819"/>
    <lineage>
        <taxon>Eukaryota</taxon>
        <taxon>Fungi</taxon>
        <taxon>Dikarya</taxon>
        <taxon>Basidiomycota</taxon>
        <taxon>Agaricomycotina</taxon>
        <taxon>Tremellomycetes</taxon>
        <taxon>Trichosporonales</taxon>
        <taxon>Trichosporonaceae</taxon>
        <taxon>Cutaneotrichosporon</taxon>
    </lineage>
</organism>
<gene>
    <name evidence="17" type="ORF">CC85DRAFT_285603</name>
</gene>
<dbReference type="CDD" id="cd03806">
    <property type="entry name" value="GT4_ALG11-like"/>
    <property type="match status" value="1"/>
</dbReference>
<feature type="domain" description="Glycosyl transferase family 1" evidence="15">
    <location>
        <begin position="645"/>
        <end position="825"/>
    </location>
</feature>
<dbReference type="InterPro" id="IPR001296">
    <property type="entry name" value="Glyco_trans_1"/>
</dbReference>
<dbReference type="GO" id="GO:0006487">
    <property type="term" value="P:protein N-linked glycosylation"/>
    <property type="evidence" value="ECO:0007669"/>
    <property type="project" value="TreeGrafter"/>
</dbReference>
<accession>A0A0J0XMP7</accession>
<dbReference type="GO" id="GO:0004377">
    <property type="term" value="F:GDP-Man:Man(3)GlcNAc(2)-PP-Dol alpha-1,2-mannosyltransferase activity"/>
    <property type="evidence" value="ECO:0007669"/>
    <property type="project" value="UniProtKB-EC"/>
</dbReference>
<evidence type="ECO:0000256" key="11">
    <source>
        <dbReference type="ARBA" id="ARBA00032060"/>
    </source>
</evidence>
<evidence type="ECO:0000256" key="6">
    <source>
        <dbReference type="ARBA" id="ARBA00022679"/>
    </source>
</evidence>
<feature type="transmembrane region" description="Helical" evidence="14">
    <location>
        <begin position="14"/>
        <end position="35"/>
    </location>
</feature>
<evidence type="ECO:0000313" key="18">
    <source>
        <dbReference type="Proteomes" id="UP000053611"/>
    </source>
</evidence>
<feature type="transmembrane region" description="Helical" evidence="14">
    <location>
        <begin position="51"/>
        <end position="71"/>
    </location>
</feature>
<feature type="transmembrane region" description="Helical" evidence="14">
    <location>
        <begin position="202"/>
        <end position="222"/>
    </location>
</feature>
<comment type="catalytic activity">
    <reaction evidence="13">
        <text>an alpha-D-Man-(1-&gt;3)-[alpha-D-Man-(1-&gt;6)]-beta-D-Man-(1-&gt;4)-beta-D-GlcNAc-(1-&gt;4)-alpha-D-GlcNAc-diphospho-di-trans,poly-cis-dolichol + 2 GDP-alpha-D-mannose = an alpha-D-Man-(1-&gt;2)-alpha-D-Man-(1-&gt;2)-alpha-D-Man-(1-&gt;3)-[alpha-D-Man-(1-&gt;6)]-beta-D-Man-(1-&gt;4)-beta-D-GlcNAc-(1-&gt;4)-alpha-D-GlcNAc-diphospho-di-trans,poly-cis-dolichol + 2 GDP + 2 H(+)</text>
        <dbReference type="Rhea" id="RHEA:29523"/>
        <dbReference type="Rhea" id="RHEA-COMP:19515"/>
        <dbReference type="Rhea" id="RHEA-COMP:19516"/>
        <dbReference type="ChEBI" id="CHEBI:15378"/>
        <dbReference type="ChEBI" id="CHEBI:57527"/>
        <dbReference type="ChEBI" id="CHEBI:58189"/>
        <dbReference type="ChEBI" id="CHEBI:132511"/>
        <dbReference type="ChEBI" id="CHEBI:132515"/>
        <dbReference type="EC" id="2.4.1.131"/>
    </reaction>
    <physiologicalReaction direction="left-to-right" evidence="13">
        <dbReference type="Rhea" id="RHEA:29524"/>
    </physiologicalReaction>
</comment>
<comment type="subcellular location">
    <subcellularLocation>
        <location evidence="1">Endoplasmic reticulum membrane</location>
        <topology evidence="1">Single-pass membrane protein</topology>
    </subcellularLocation>
</comment>
<dbReference type="AlphaFoldDB" id="A0A0J0XMP7"/>
<evidence type="ECO:0000256" key="13">
    <source>
        <dbReference type="ARBA" id="ARBA00045065"/>
    </source>
</evidence>
<evidence type="ECO:0000256" key="10">
    <source>
        <dbReference type="ARBA" id="ARBA00023136"/>
    </source>
</evidence>
<dbReference type="Pfam" id="PF00534">
    <property type="entry name" value="Glycos_transf_1"/>
    <property type="match status" value="1"/>
</dbReference>
<keyword evidence="9 14" id="KW-1133">Transmembrane helix</keyword>